<keyword evidence="2" id="KW-0378">Hydrolase</keyword>
<dbReference type="InterPro" id="IPR029058">
    <property type="entry name" value="AB_hydrolase_fold"/>
</dbReference>
<organism evidence="5 6">
    <name type="scientific">Kitasatospora kifunensis</name>
    <name type="common">Streptomyces kifunensis</name>
    <dbReference type="NCBI Taxonomy" id="58351"/>
    <lineage>
        <taxon>Bacteria</taxon>
        <taxon>Bacillati</taxon>
        <taxon>Actinomycetota</taxon>
        <taxon>Actinomycetes</taxon>
        <taxon>Kitasatosporales</taxon>
        <taxon>Streptomycetaceae</taxon>
        <taxon>Kitasatospora</taxon>
    </lineage>
</organism>
<evidence type="ECO:0000256" key="2">
    <source>
        <dbReference type="ARBA" id="ARBA00022801"/>
    </source>
</evidence>
<gene>
    <name evidence="5" type="ORF">FHR34_007134</name>
</gene>
<keyword evidence="6" id="KW-1185">Reference proteome</keyword>
<dbReference type="InterPro" id="IPR002168">
    <property type="entry name" value="Lipase_GDXG_HIS_AS"/>
</dbReference>
<dbReference type="GO" id="GO:0004806">
    <property type="term" value="F:triacylglycerol lipase activity"/>
    <property type="evidence" value="ECO:0007669"/>
    <property type="project" value="TreeGrafter"/>
</dbReference>
<dbReference type="PROSITE" id="PS01173">
    <property type="entry name" value="LIPASE_GDXG_HIS"/>
    <property type="match status" value="1"/>
</dbReference>
<proteinExistence type="inferred from homology"/>
<dbReference type="Pfam" id="PF07859">
    <property type="entry name" value="Abhydrolase_3"/>
    <property type="match status" value="1"/>
</dbReference>
<evidence type="ECO:0000313" key="5">
    <source>
        <dbReference type="EMBL" id="MBB4928039.1"/>
    </source>
</evidence>
<dbReference type="RefSeq" id="WP_184944924.1">
    <property type="nucleotide sequence ID" value="NZ_JACHJV010000002.1"/>
</dbReference>
<evidence type="ECO:0000256" key="1">
    <source>
        <dbReference type="ARBA" id="ARBA00010515"/>
    </source>
</evidence>
<sequence>MSKEQRAQVNAMLRQPRPDGPQSVEAMRAGFKAMMAQMAVPDGLRTARTTLGDRPALSVEPGDETRPGTRIGTILYFHGGGWVFGSPETALSLTGNLVARTGFRAYSLDYRLAPEHPFPAAIEDALSAYRALLDSGEDPSTIAFAGDSAGGGLSVTTCLAARDAGLPMPAAIVAFSPGLDATRTGESMDTKAGVDPFFTREGLGHTGAMYLAGADPHQPMLSPAVLADLTGFPPMLLQAGTNEVLLDDSTRMAARARAAAVDVILDITADVPHVFQAFAGALDEADQALDRAALFLTQHVHLPDTAATSAR</sequence>
<name>A0A7W7R9Y5_KITKI</name>
<accession>A0A7W7R9Y5</accession>
<dbReference type="EMBL" id="JACHJV010000002">
    <property type="protein sequence ID" value="MBB4928039.1"/>
    <property type="molecule type" value="Genomic_DNA"/>
</dbReference>
<dbReference type="InterPro" id="IPR050300">
    <property type="entry name" value="GDXG_lipolytic_enzyme"/>
</dbReference>
<dbReference type="AlphaFoldDB" id="A0A7W7R9Y5"/>
<comment type="similarity">
    <text evidence="1">Belongs to the 'GDXG' lipolytic enzyme family.</text>
</comment>
<feature type="domain" description="Alpha/beta hydrolase fold-3" evidence="4">
    <location>
        <begin position="74"/>
        <end position="276"/>
    </location>
</feature>
<protein>
    <submittedName>
        <fullName evidence="5">Acetyl esterase/lipase</fullName>
    </submittedName>
</protein>
<dbReference type="SUPFAM" id="SSF53474">
    <property type="entry name" value="alpha/beta-Hydrolases"/>
    <property type="match status" value="1"/>
</dbReference>
<dbReference type="PANTHER" id="PTHR48081:SF30">
    <property type="entry name" value="ACETYL-HYDROLASE LIPR-RELATED"/>
    <property type="match status" value="1"/>
</dbReference>
<comment type="caution">
    <text evidence="5">The sequence shown here is derived from an EMBL/GenBank/DDBJ whole genome shotgun (WGS) entry which is preliminary data.</text>
</comment>
<dbReference type="Proteomes" id="UP000540506">
    <property type="component" value="Unassembled WGS sequence"/>
</dbReference>
<dbReference type="Gene3D" id="3.40.50.1820">
    <property type="entry name" value="alpha/beta hydrolase"/>
    <property type="match status" value="1"/>
</dbReference>
<reference evidence="5 6" key="1">
    <citation type="submission" date="2020-08" db="EMBL/GenBank/DDBJ databases">
        <title>Sequencing the genomes of 1000 actinobacteria strains.</title>
        <authorList>
            <person name="Klenk H.-P."/>
        </authorList>
    </citation>
    <scope>NUCLEOTIDE SEQUENCE [LARGE SCALE GENOMIC DNA]</scope>
    <source>
        <strain evidence="5 6">DSM 41654</strain>
    </source>
</reference>
<dbReference type="InterPro" id="IPR013094">
    <property type="entry name" value="AB_hydrolase_3"/>
</dbReference>
<dbReference type="PANTHER" id="PTHR48081">
    <property type="entry name" value="AB HYDROLASE SUPERFAMILY PROTEIN C4A8.06C"/>
    <property type="match status" value="1"/>
</dbReference>
<evidence type="ECO:0000259" key="4">
    <source>
        <dbReference type="Pfam" id="PF07859"/>
    </source>
</evidence>
<evidence type="ECO:0000256" key="3">
    <source>
        <dbReference type="SAM" id="MobiDB-lite"/>
    </source>
</evidence>
<evidence type="ECO:0000313" key="6">
    <source>
        <dbReference type="Proteomes" id="UP000540506"/>
    </source>
</evidence>
<feature type="region of interest" description="Disordered" evidence="3">
    <location>
        <begin position="1"/>
        <end position="23"/>
    </location>
</feature>